<evidence type="ECO:0000256" key="1">
    <source>
        <dbReference type="ARBA" id="ARBA00007274"/>
    </source>
</evidence>
<dbReference type="EMBL" id="JAMFLZ010000004">
    <property type="protein sequence ID" value="MCL6295462.1"/>
    <property type="molecule type" value="Genomic_DNA"/>
</dbReference>
<dbReference type="Pfam" id="PF12464">
    <property type="entry name" value="Mac"/>
    <property type="match status" value="1"/>
</dbReference>
<name>A0ABT0QEQ4_9FLAO</name>
<evidence type="ECO:0000256" key="2">
    <source>
        <dbReference type="ARBA" id="ARBA00022679"/>
    </source>
</evidence>
<evidence type="ECO:0000256" key="5">
    <source>
        <dbReference type="RuleBase" id="RU367021"/>
    </source>
</evidence>
<organism evidence="7 8">
    <name type="scientific">Jejuia spongiicola</name>
    <dbReference type="NCBI Taxonomy" id="2942207"/>
    <lineage>
        <taxon>Bacteria</taxon>
        <taxon>Pseudomonadati</taxon>
        <taxon>Bacteroidota</taxon>
        <taxon>Flavobacteriia</taxon>
        <taxon>Flavobacteriales</taxon>
        <taxon>Flavobacteriaceae</taxon>
        <taxon>Jejuia</taxon>
    </lineage>
</organism>
<dbReference type="EC" id="2.3.1.-" evidence="5"/>
<evidence type="ECO:0000256" key="4">
    <source>
        <dbReference type="ARBA" id="ARBA00023315"/>
    </source>
</evidence>
<dbReference type="PANTHER" id="PTHR43017:SF1">
    <property type="entry name" value="ACETYLTRANSFERASE YJL218W-RELATED"/>
    <property type="match status" value="1"/>
</dbReference>
<sequence>MMTEKEKMIAGKLYKPSNEELSKDRYNARLLLNTINTLSPKEEKKRNIAIQQLIENIDNSLYIEPPFFCEYGYNIIGGKNIYMNFNCCILDISTVTFGDNVMLAPNVQIYTATHPLKAKERNSGLEFGKPIAIGNNVWVGGNSTICPGVTLGNNVVVGAGSVVTKSFPDNVVIAGNPAKIIKTIDNS</sequence>
<dbReference type="Proteomes" id="UP001165381">
    <property type="component" value="Unassembled WGS sequence"/>
</dbReference>
<feature type="domain" description="Maltose/galactoside acetyltransferase" evidence="6">
    <location>
        <begin position="5"/>
        <end position="59"/>
    </location>
</feature>
<gene>
    <name evidence="7" type="ORF">M3P09_10690</name>
</gene>
<dbReference type="InterPro" id="IPR039369">
    <property type="entry name" value="LacA-like"/>
</dbReference>
<reference evidence="7" key="1">
    <citation type="submission" date="2022-05" db="EMBL/GenBank/DDBJ databases">
        <authorList>
            <person name="Park J.-S."/>
        </authorList>
    </citation>
    <scope>NUCLEOTIDE SEQUENCE</scope>
    <source>
        <strain evidence="7">2012CJ34-3</strain>
    </source>
</reference>
<comment type="similarity">
    <text evidence="1 5">Belongs to the transferase hexapeptide repeat family.</text>
</comment>
<keyword evidence="2 5" id="KW-0808">Transferase</keyword>
<keyword evidence="4 5" id="KW-0012">Acyltransferase</keyword>
<proteinExistence type="inferred from homology"/>
<evidence type="ECO:0000313" key="7">
    <source>
        <dbReference type="EMBL" id="MCL6295462.1"/>
    </source>
</evidence>
<protein>
    <recommendedName>
        <fullName evidence="5">Acetyltransferase</fullName>
        <ecNumber evidence="5">2.3.1.-</ecNumber>
    </recommendedName>
</protein>
<dbReference type="InterPro" id="IPR024688">
    <property type="entry name" value="Mac_dom"/>
</dbReference>
<evidence type="ECO:0000259" key="6">
    <source>
        <dbReference type="SMART" id="SM01266"/>
    </source>
</evidence>
<evidence type="ECO:0000313" key="8">
    <source>
        <dbReference type="Proteomes" id="UP001165381"/>
    </source>
</evidence>
<comment type="caution">
    <text evidence="7">The sequence shown here is derived from an EMBL/GenBank/DDBJ whole genome shotgun (WGS) entry which is preliminary data.</text>
</comment>
<dbReference type="Gene3D" id="2.160.10.10">
    <property type="entry name" value="Hexapeptide repeat proteins"/>
    <property type="match status" value="1"/>
</dbReference>
<accession>A0ABT0QEQ4</accession>
<keyword evidence="8" id="KW-1185">Reference proteome</keyword>
<dbReference type="InterPro" id="IPR001451">
    <property type="entry name" value="Hexapep"/>
</dbReference>
<dbReference type="CDD" id="cd03357">
    <property type="entry name" value="LbH_MAT_GAT"/>
    <property type="match status" value="1"/>
</dbReference>
<dbReference type="InterPro" id="IPR011004">
    <property type="entry name" value="Trimer_LpxA-like_sf"/>
</dbReference>
<evidence type="ECO:0000256" key="3">
    <source>
        <dbReference type="ARBA" id="ARBA00022737"/>
    </source>
</evidence>
<keyword evidence="3" id="KW-0677">Repeat</keyword>
<dbReference type="SUPFAM" id="SSF51161">
    <property type="entry name" value="Trimeric LpxA-like enzymes"/>
    <property type="match status" value="1"/>
</dbReference>
<dbReference type="SMART" id="SM01266">
    <property type="entry name" value="Mac"/>
    <property type="match status" value="1"/>
</dbReference>
<dbReference type="PANTHER" id="PTHR43017">
    <property type="entry name" value="GALACTOSIDE O-ACETYLTRANSFERASE"/>
    <property type="match status" value="1"/>
</dbReference>
<dbReference type="Pfam" id="PF14602">
    <property type="entry name" value="Hexapep_2"/>
    <property type="match status" value="1"/>
</dbReference>